<keyword evidence="9" id="KW-1185">Reference proteome</keyword>
<evidence type="ECO:0000256" key="4">
    <source>
        <dbReference type="ARBA" id="ARBA00013208"/>
    </source>
</evidence>
<dbReference type="Gene3D" id="2.10.109.10">
    <property type="entry name" value="Umud Fragment, subunit A"/>
    <property type="match status" value="1"/>
</dbReference>
<comment type="catalytic activity">
    <reaction evidence="1 6">
        <text>Cleavage of hydrophobic, N-terminal signal or leader sequences from secreted and periplasmic proteins.</text>
        <dbReference type="EC" id="3.4.21.89"/>
    </reaction>
</comment>
<dbReference type="CDD" id="cd06530">
    <property type="entry name" value="S26_SPase_I"/>
    <property type="match status" value="1"/>
</dbReference>
<dbReference type="PANTHER" id="PTHR43390:SF1">
    <property type="entry name" value="CHLOROPLAST PROCESSING PEPTIDASE"/>
    <property type="match status" value="1"/>
</dbReference>
<evidence type="ECO:0000259" key="7">
    <source>
        <dbReference type="Pfam" id="PF10502"/>
    </source>
</evidence>
<dbReference type="InterPro" id="IPR019758">
    <property type="entry name" value="Pept_S26A_signal_pept_1_CS"/>
</dbReference>
<dbReference type="EC" id="3.4.21.89" evidence="4 6"/>
<sequence length="203" mass="23200">MQDKKKVIKEIRSWFFTILGAFFIVTLLNSKVFAKVQVQQSSMENTLFTNQQLIVDKLSYNFSEPKRGDIIIFLENEEKGTVIDDTLRNINSMVSLFNGVKEVTESHNRLVKRVIGIEGDEIDIKDGYVYINGNKLEESYVKGKTLNGDFKLPAKVGHNKLFVLGDNRPVSKDSRKFGLIDIDQVEGKAIYRVYPFDKIGNLK</sequence>
<dbReference type="PANTHER" id="PTHR43390">
    <property type="entry name" value="SIGNAL PEPTIDASE I"/>
    <property type="match status" value="1"/>
</dbReference>
<dbReference type="PRINTS" id="PR00727">
    <property type="entry name" value="LEADERPTASE"/>
</dbReference>
<dbReference type="NCBIfam" id="TIGR02227">
    <property type="entry name" value="sigpep_I_bact"/>
    <property type="match status" value="1"/>
</dbReference>
<gene>
    <name evidence="8" type="primary">lepB</name>
    <name evidence="8" type="ORF">ACJDUH_08540</name>
</gene>
<evidence type="ECO:0000313" key="8">
    <source>
        <dbReference type="EMBL" id="MFL0268149.1"/>
    </source>
</evidence>
<dbReference type="GO" id="GO:0009003">
    <property type="term" value="F:signal peptidase activity"/>
    <property type="evidence" value="ECO:0007669"/>
    <property type="project" value="UniProtKB-EC"/>
</dbReference>
<feature type="domain" description="Peptidase S26" evidence="7">
    <location>
        <begin position="12"/>
        <end position="193"/>
    </location>
</feature>
<evidence type="ECO:0000256" key="1">
    <source>
        <dbReference type="ARBA" id="ARBA00000677"/>
    </source>
</evidence>
<proteinExistence type="inferred from homology"/>
<evidence type="ECO:0000256" key="6">
    <source>
        <dbReference type="RuleBase" id="RU362042"/>
    </source>
</evidence>
<accession>A0ABW8TR12</accession>
<comment type="caution">
    <text evidence="8">The sequence shown here is derived from an EMBL/GenBank/DDBJ whole genome shotgun (WGS) entry which is preliminary data.</text>
</comment>
<comment type="similarity">
    <text evidence="3 6">Belongs to the peptidase S26 family.</text>
</comment>
<organism evidence="8 9">
    <name type="scientific">Candidatus Clostridium radicumherbarum</name>
    <dbReference type="NCBI Taxonomy" id="3381662"/>
    <lineage>
        <taxon>Bacteria</taxon>
        <taxon>Bacillati</taxon>
        <taxon>Bacillota</taxon>
        <taxon>Clostridia</taxon>
        <taxon>Eubacteriales</taxon>
        <taxon>Clostridiaceae</taxon>
        <taxon>Clostridium</taxon>
    </lineage>
</organism>
<dbReference type="EMBL" id="JBJHZY010000001">
    <property type="protein sequence ID" value="MFL0268149.1"/>
    <property type="molecule type" value="Genomic_DNA"/>
</dbReference>
<dbReference type="InterPro" id="IPR000223">
    <property type="entry name" value="Pept_S26A_signal_pept_1"/>
</dbReference>
<comment type="subcellular location">
    <subcellularLocation>
        <location evidence="2">Cell membrane</location>
        <topology evidence="2">Single-pass type II membrane protein</topology>
    </subcellularLocation>
    <subcellularLocation>
        <location evidence="6">Membrane</location>
        <topology evidence="6">Single-pass type II membrane protein</topology>
    </subcellularLocation>
</comment>
<evidence type="ECO:0000256" key="3">
    <source>
        <dbReference type="ARBA" id="ARBA00009370"/>
    </source>
</evidence>
<dbReference type="Proteomes" id="UP001623661">
    <property type="component" value="Unassembled WGS sequence"/>
</dbReference>
<evidence type="ECO:0000256" key="5">
    <source>
        <dbReference type="ARBA" id="ARBA00022801"/>
    </source>
</evidence>
<keyword evidence="5 6" id="KW-0378">Hydrolase</keyword>
<keyword evidence="6" id="KW-0645">Protease</keyword>
<dbReference type="PROSITE" id="PS00761">
    <property type="entry name" value="SPASE_I_3"/>
    <property type="match status" value="1"/>
</dbReference>
<evidence type="ECO:0000313" key="9">
    <source>
        <dbReference type="Proteomes" id="UP001623661"/>
    </source>
</evidence>
<reference evidence="8 9" key="1">
    <citation type="submission" date="2024-11" db="EMBL/GenBank/DDBJ databases">
        <authorList>
            <person name="Heng Y.C."/>
            <person name="Lim A.C.H."/>
            <person name="Lee J.K.Y."/>
            <person name="Kittelmann S."/>
        </authorList>
    </citation>
    <scope>NUCLEOTIDE SEQUENCE [LARGE SCALE GENOMIC DNA]</scope>
    <source>
        <strain evidence="8 9">WILCCON 0202</strain>
    </source>
</reference>
<dbReference type="Pfam" id="PF10502">
    <property type="entry name" value="Peptidase_S26"/>
    <property type="match status" value="1"/>
</dbReference>
<name>A0ABW8TR12_9CLOT</name>
<dbReference type="SUPFAM" id="SSF51306">
    <property type="entry name" value="LexA/Signal peptidase"/>
    <property type="match status" value="1"/>
</dbReference>
<dbReference type="InterPro" id="IPR019533">
    <property type="entry name" value="Peptidase_S26"/>
</dbReference>
<dbReference type="RefSeq" id="WP_406764729.1">
    <property type="nucleotide sequence ID" value="NZ_JBJHZY010000001.1"/>
</dbReference>
<protein>
    <recommendedName>
        <fullName evidence="4 6">Signal peptidase I</fullName>
        <ecNumber evidence="4 6">3.4.21.89</ecNumber>
    </recommendedName>
</protein>
<evidence type="ECO:0000256" key="2">
    <source>
        <dbReference type="ARBA" id="ARBA00004401"/>
    </source>
</evidence>
<dbReference type="InterPro" id="IPR036286">
    <property type="entry name" value="LexA/Signal_pep-like_sf"/>
</dbReference>